<accession>A0A0F9J527</accession>
<dbReference type="SUPFAM" id="SSF53335">
    <property type="entry name" value="S-adenosyl-L-methionine-dependent methyltransferases"/>
    <property type="match status" value="1"/>
</dbReference>
<dbReference type="EMBL" id="LAZR01018965">
    <property type="protein sequence ID" value="KKL94287.1"/>
    <property type="molecule type" value="Genomic_DNA"/>
</dbReference>
<protein>
    <recommendedName>
        <fullName evidence="5">DNA (cytosine-5-)-methyltransferase</fullName>
    </recommendedName>
</protein>
<dbReference type="GO" id="GO:0032259">
    <property type="term" value="P:methylation"/>
    <property type="evidence" value="ECO:0007669"/>
    <property type="project" value="UniProtKB-KW"/>
</dbReference>
<comment type="caution">
    <text evidence="4">The sequence shown here is derived from an EMBL/GenBank/DDBJ whole genome shotgun (WGS) entry which is preliminary data.</text>
</comment>
<dbReference type="GO" id="GO:0008168">
    <property type="term" value="F:methyltransferase activity"/>
    <property type="evidence" value="ECO:0007669"/>
    <property type="project" value="UniProtKB-KW"/>
</dbReference>
<evidence type="ECO:0000313" key="4">
    <source>
        <dbReference type="EMBL" id="KKL94287.1"/>
    </source>
</evidence>
<gene>
    <name evidence="4" type="ORF">LCGC14_1866200</name>
</gene>
<dbReference type="Pfam" id="PF00145">
    <property type="entry name" value="DNA_methylase"/>
    <property type="match status" value="1"/>
</dbReference>
<dbReference type="PROSITE" id="PS00094">
    <property type="entry name" value="C5_MTASE_1"/>
    <property type="match status" value="1"/>
</dbReference>
<organism evidence="4">
    <name type="scientific">marine sediment metagenome</name>
    <dbReference type="NCBI Taxonomy" id="412755"/>
    <lineage>
        <taxon>unclassified sequences</taxon>
        <taxon>metagenomes</taxon>
        <taxon>ecological metagenomes</taxon>
    </lineage>
</organism>
<proteinExistence type="predicted"/>
<name>A0A0F9J527_9ZZZZ</name>
<evidence type="ECO:0000256" key="3">
    <source>
        <dbReference type="ARBA" id="ARBA00022691"/>
    </source>
</evidence>
<dbReference type="AlphaFoldDB" id="A0A0F9J527"/>
<evidence type="ECO:0008006" key="5">
    <source>
        <dbReference type="Google" id="ProtNLM"/>
    </source>
</evidence>
<sequence length="222" mass="25760">MKVLELFSGTESFSKVARERGHETFTVDLDRSFKPDLCKDILEFDLSMLPFKPDIIWASPPCTTFSVASIRHYWKDGKPKNEKAIHGIKIVKKTIQIIKRINPKFFIIENPRGMLRKQDFMQQLKRDTVTYCQYGLEYQKATDLWNNLNKWVPKPMCSNRSPCHVRSPRGSRKGVQGVLPARRPAFHPDWSYVIDRRGGAAAMRAVIPVELCFEIIKCCEER</sequence>
<evidence type="ECO:0000256" key="2">
    <source>
        <dbReference type="ARBA" id="ARBA00022679"/>
    </source>
</evidence>
<dbReference type="Gene3D" id="3.40.50.150">
    <property type="entry name" value="Vaccinia Virus protein VP39"/>
    <property type="match status" value="1"/>
</dbReference>
<dbReference type="InterPro" id="IPR018117">
    <property type="entry name" value="C5_DNA_meth_AS"/>
</dbReference>
<keyword evidence="2" id="KW-0808">Transferase</keyword>
<reference evidence="4" key="1">
    <citation type="journal article" date="2015" name="Nature">
        <title>Complex archaea that bridge the gap between prokaryotes and eukaryotes.</title>
        <authorList>
            <person name="Spang A."/>
            <person name="Saw J.H."/>
            <person name="Jorgensen S.L."/>
            <person name="Zaremba-Niedzwiedzka K."/>
            <person name="Martijn J."/>
            <person name="Lind A.E."/>
            <person name="van Eijk R."/>
            <person name="Schleper C."/>
            <person name="Guy L."/>
            <person name="Ettema T.J."/>
        </authorList>
    </citation>
    <scope>NUCLEOTIDE SEQUENCE</scope>
</reference>
<dbReference type="InterPro" id="IPR001525">
    <property type="entry name" value="C5_MeTfrase"/>
</dbReference>
<keyword evidence="1" id="KW-0489">Methyltransferase</keyword>
<evidence type="ECO:0000256" key="1">
    <source>
        <dbReference type="ARBA" id="ARBA00022603"/>
    </source>
</evidence>
<dbReference type="InterPro" id="IPR029063">
    <property type="entry name" value="SAM-dependent_MTases_sf"/>
</dbReference>
<keyword evidence="3" id="KW-0949">S-adenosyl-L-methionine</keyword>